<feature type="non-terminal residue" evidence="1">
    <location>
        <position position="1"/>
    </location>
</feature>
<dbReference type="AlphaFoldDB" id="A0A4S2M524"/>
<keyword evidence="2" id="KW-1185">Reference proteome</keyword>
<evidence type="ECO:0000313" key="2">
    <source>
        <dbReference type="Proteomes" id="UP000308267"/>
    </source>
</evidence>
<evidence type="ECO:0000313" key="1">
    <source>
        <dbReference type="EMBL" id="TGZ71431.1"/>
    </source>
</evidence>
<name>A0A4S2M524_OPIFE</name>
<comment type="caution">
    <text evidence="1">The sequence shown here is derived from an EMBL/GenBank/DDBJ whole genome shotgun (WGS) entry which is preliminary data.</text>
</comment>
<dbReference type="EMBL" id="SJOL01004614">
    <property type="protein sequence ID" value="TGZ71431.1"/>
    <property type="molecule type" value="Genomic_DNA"/>
</dbReference>
<sequence length="75" mass="8780">NSLRDRLIRRRNKFKSTIFNVAFHKWCLLFPLAKCTALICDVKSYTFKGQLQITKISVNEEFMKPKTVCGVELKN</sequence>
<accession>A0A4S2M524</accession>
<protein>
    <submittedName>
        <fullName evidence="1">Uncharacterized protein</fullName>
    </submittedName>
</protein>
<proteinExistence type="predicted"/>
<reference evidence="1 2" key="1">
    <citation type="journal article" date="2019" name="BMC Genomics">
        <title>New insights from Opisthorchis felineus genome: update on genomics of the epidemiologically important liver flukes.</title>
        <authorList>
            <person name="Ershov N.I."/>
            <person name="Mordvinov V.A."/>
            <person name="Prokhortchouk E.B."/>
            <person name="Pakharukova M.Y."/>
            <person name="Gunbin K.V."/>
            <person name="Ustyantsev K."/>
            <person name="Genaev M.A."/>
            <person name="Blinov A.G."/>
            <person name="Mazur A."/>
            <person name="Boulygina E."/>
            <person name="Tsygankova S."/>
            <person name="Khrameeva E."/>
            <person name="Chekanov N."/>
            <person name="Fan G."/>
            <person name="Xiao A."/>
            <person name="Zhang H."/>
            <person name="Xu X."/>
            <person name="Yang H."/>
            <person name="Solovyev V."/>
            <person name="Lee S.M."/>
            <person name="Liu X."/>
            <person name="Afonnikov D.A."/>
            <person name="Skryabin K.G."/>
        </authorList>
    </citation>
    <scope>NUCLEOTIDE SEQUENCE [LARGE SCALE GENOMIC DNA]</scope>
    <source>
        <strain evidence="1">AK-0245</strain>
        <tissue evidence="1">Whole organism</tissue>
    </source>
</reference>
<gene>
    <name evidence="1" type="ORF">CRM22_002646</name>
</gene>
<organism evidence="1 2">
    <name type="scientific">Opisthorchis felineus</name>
    <dbReference type="NCBI Taxonomy" id="147828"/>
    <lineage>
        <taxon>Eukaryota</taxon>
        <taxon>Metazoa</taxon>
        <taxon>Spiralia</taxon>
        <taxon>Lophotrochozoa</taxon>
        <taxon>Platyhelminthes</taxon>
        <taxon>Trematoda</taxon>
        <taxon>Digenea</taxon>
        <taxon>Opisthorchiida</taxon>
        <taxon>Opisthorchiata</taxon>
        <taxon>Opisthorchiidae</taxon>
        <taxon>Opisthorchis</taxon>
    </lineage>
</organism>
<dbReference type="Proteomes" id="UP000308267">
    <property type="component" value="Unassembled WGS sequence"/>
</dbReference>